<sequence>MELLSVSPPLIPQINRASGKYQQWAWKKAFLERTIGENRASGGPTRLMHYGPSAQAYKNPSGVSYKLVYGQTKSLMTPDQNRVFNIGDLSPPLLIRLRFFFGKLKSRWNGPFTSLGSISYDGTVELSQANGANFKGMVIASKHYFGRERTTIGST</sequence>
<dbReference type="Proteomes" id="UP001151760">
    <property type="component" value="Unassembled WGS sequence"/>
</dbReference>
<evidence type="ECO:0000313" key="1">
    <source>
        <dbReference type="EMBL" id="GJS63058.1"/>
    </source>
</evidence>
<protein>
    <submittedName>
        <fullName evidence="1">Uncharacterized protein</fullName>
    </submittedName>
</protein>
<accession>A0ABQ4XCR0</accession>
<gene>
    <name evidence="1" type="ORF">Tco_0677622</name>
</gene>
<reference evidence="1" key="1">
    <citation type="journal article" date="2022" name="Int. J. Mol. Sci.">
        <title>Draft Genome of Tanacetum Coccineum: Genomic Comparison of Closely Related Tanacetum-Family Plants.</title>
        <authorList>
            <person name="Yamashiro T."/>
            <person name="Shiraishi A."/>
            <person name="Nakayama K."/>
            <person name="Satake H."/>
        </authorList>
    </citation>
    <scope>NUCLEOTIDE SEQUENCE</scope>
</reference>
<proteinExistence type="predicted"/>
<dbReference type="EMBL" id="BQNB010009403">
    <property type="protein sequence ID" value="GJS63058.1"/>
    <property type="molecule type" value="Genomic_DNA"/>
</dbReference>
<name>A0ABQ4XCR0_9ASTR</name>
<evidence type="ECO:0000313" key="2">
    <source>
        <dbReference type="Proteomes" id="UP001151760"/>
    </source>
</evidence>
<keyword evidence="2" id="KW-1185">Reference proteome</keyword>
<organism evidence="1 2">
    <name type="scientific">Tanacetum coccineum</name>
    <dbReference type="NCBI Taxonomy" id="301880"/>
    <lineage>
        <taxon>Eukaryota</taxon>
        <taxon>Viridiplantae</taxon>
        <taxon>Streptophyta</taxon>
        <taxon>Embryophyta</taxon>
        <taxon>Tracheophyta</taxon>
        <taxon>Spermatophyta</taxon>
        <taxon>Magnoliopsida</taxon>
        <taxon>eudicotyledons</taxon>
        <taxon>Gunneridae</taxon>
        <taxon>Pentapetalae</taxon>
        <taxon>asterids</taxon>
        <taxon>campanulids</taxon>
        <taxon>Asterales</taxon>
        <taxon>Asteraceae</taxon>
        <taxon>Asteroideae</taxon>
        <taxon>Anthemideae</taxon>
        <taxon>Anthemidinae</taxon>
        <taxon>Tanacetum</taxon>
    </lineage>
</organism>
<reference evidence="1" key="2">
    <citation type="submission" date="2022-01" db="EMBL/GenBank/DDBJ databases">
        <authorList>
            <person name="Yamashiro T."/>
            <person name="Shiraishi A."/>
            <person name="Satake H."/>
            <person name="Nakayama K."/>
        </authorList>
    </citation>
    <scope>NUCLEOTIDE SEQUENCE</scope>
</reference>
<comment type="caution">
    <text evidence="1">The sequence shown here is derived from an EMBL/GenBank/DDBJ whole genome shotgun (WGS) entry which is preliminary data.</text>
</comment>